<name>A0A4P9Z5I0_9FUNG</name>
<comment type="function">
    <text evidence="1">Involved in endocytosis.</text>
</comment>
<feature type="repeat" description="TPR" evidence="3">
    <location>
        <begin position="754"/>
        <end position="787"/>
    </location>
</feature>
<feature type="repeat" description="TPR" evidence="3">
    <location>
        <begin position="823"/>
        <end position="856"/>
    </location>
</feature>
<evidence type="ECO:0008006" key="7">
    <source>
        <dbReference type="Google" id="ProtNLM"/>
    </source>
</evidence>
<dbReference type="Proteomes" id="UP000278143">
    <property type="component" value="Unassembled WGS sequence"/>
</dbReference>
<keyword evidence="3" id="KW-0802">TPR repeat</keyword>
<evidence type="ECO:0000256" key="1">
    <source>
        <dbReference type="ARBA" id="ARBA00002550"/>
    </source>
</evidence>
<dbReference type="Gene3D" id="1.25.40.10">
    <property type="entry name" value="Tetratricopeptide repeat domain"/>
    <property type="match status" value="2"/>
</dbReference>
<dbReference type="InterPro" id="IPR011990">
    <property type="entry name" value="TPR-like_helical_dom_sf"/>
</dbReference>
<organism evidence="5 6">
    <name type="scientific">Syncephalis pseudoplumigaleata</name>
    <dbReference type="NCBI Taxonomy" id="1712513"/>
    <lineage>
        <taxon>Eukaryota</taxon>
        <taxon>Fungi</taxon>
        <taxon>Fungi incertae sedis</taxon>
        <taxon>Zoopagomycota</taxon>
        <taxon>Zoopagomycotina</taxon>
        <taxon>Zoopagomycetes</taxon>
        <taxon>Zoopagales</taxon>
        <taxon>Piptocephalidaceae</taxon>
        <taxon>Syncephalis</taxon>
    </lineage>
</organism>
<comment type="similarity">
    <text evidence="2">Belongs to the YPP1 family.</text>
</comment>
<reference evidence="6" key="1">
    <citation type="journal article" date="2018" name="Nat. Microbiol.">
        <title>Leveraging single-cell genomics to expand the fungal tree of life.</title>
        <authorList>
            <person name="Ahrendt S.R."/>
            <person name="Quandt C.A."/>
            <person name="Ciobanu D."/>
            <person name="Clum A."/>
            <person name="Salamov A."/>
            <person name="Andreopoulos B."/>
            <person name="Cheng J.F."/>
            <person name="Woyke T."/>
            <person name="Pelin A."/>
            <person name="Henrissat B."/>
            <person name="Reynolds N.K."/>
            <person name="Benny G.L."/>
            <person name="Smith M.E."/>
            <person name="James T.Y."/>
            <person name="Grigoriev I.V."/>
        </authorList>
    </citation>
    <scope>NUCLEOTIDE SEQUENCE [LARGE SCALE GENOMIC DNA]</scope>
    <source>
        <strain evidence="6">Benny S71-1</strain>
    </source>
</reference>
<evidence type="ECO:0000256" key="4">
    <source>
        <dbReference type="SAM" id="MobiDB-lite"/>
    </source>
</evidence>
<evidence type="ECO:0000313" key="6">
    <source>
        <dbReference type="Proteomes" id="UP000278143"/>
    </source>
</evidence>
<sequence>MTLSKKAQLLANDIETCRIAGRWREIPELARRYLKHHPAGATLNHSVLAEYGIYSYLNTLDEVTVYADDGPGNISVTSAMPRSTFDELANHAQLAREHAHSQAEREEAAIISSVLYCFSAQYEEALQILTDIQWPPTNDVGDPIVLEGYRFILSLQAWIVKGIILEKVQNQPLDAYECYSNVWKLVRDYSGERGDTMIWWLEEALYRRPLIQMVHGTRTMAITAFRDYRDSCLGWPREFRPAKRLVLCRFSVPLISASYMEGDYVQGTPLLTSSGDAPMIQVPMTFRQEILQLHELYEDAVHRCAQFPRANHVNMLPLEMADQIMNDWKLIGAASRMERRGLVELLYRATEITFQAPAIMRHLVTALIALGEYEEAELALESYAELVGKRNAIVSRNDAMAAAQNEAVDGPAENGTLSSECQSSSVASTLNGSTSTAHDDAEHPQKVVETLLVGARLMMTDLAKPKDCIRHAQTAIKICEINNGVVNAQTYSTAWQLLGVGYGQLARECIQHDVRPGLYEQAISALTEAISRNPENAEAHYHLALQHADSRNLAQALVSVKQSLQHDSTRVRAWHLLALLMSANKDLEGALRVCQVGIETSEWEVQADGSGEKQGTAMDGEDVLALMATRVALEDALYGPEKSLAHMNSLFVLYGRVFAGDGGGSAASEINSTVRRDNDPNGSQAASRSDVPISSYAGSVSASNAGGARQAGTRALKALTELWLTSASAFRRLGRYEDARQAVEEAEGADSESSDVSCQAGLLLLDQSKVEEAMVAFAKAVYLEPQHVTGSVLLGRSNLLLGKYPLAEGLLRKTTRAMGWNCAEAWHYLGTVYQRTHRMDRAKECFWYALDLETTRPVRTFRILQP</sequence>
<feature type="region of interest" description="Disordered" evidence="4">
    <location>
        <begin position="669"/>
        <end position="690"/>
    </location>
</feature>
<evidence type="ECO:0000313" key="5">
    <source>
        <dbReference type="EMBL" id="RKP27826.1"/>
    </source>
</evidence>
<dbReference type="AlphaFoldDB" id="A0A4P9Z5I0"/>
<dbReference type="SUPFAM" id="SSF48452">
    <property type="entry name" value="TPR-like"/>
    <property type="match status" value="2"/>
</dbReference>
<proteinExistence type="inferred from homology"/>
<dbReference type="Pfam" id="PF13432">
    <property type="entry name" value="TPR_16"/>
    <property type="match status" value="2"/>
</dbReference>
<dbReference type="SMART" id="SM00028">
    <property type="entry name" value="TPR"/>
    <property type="match status" value="5"/>
</dbReference>
<protein>
    <recommendedName>
        <fullName evidence="7">Tetratricopeptide repeat protein</fullName>
    </recommendedName>
</protein>
<evidence type="ECO:0000256" key="3">
    <source>
        <dbReference type="PROSITE-ProRule" id="PRU00339"/>
    </source>
</evidence>
<evidence type="ECO:0000256" key="2">
    <source>
        <dbReference type="ARBA" id="ARBA00038251"/>
    </source>
</evidence>
<dbReference type="InterPro" id="IPR051722">
    <property type="entry name" value="Endocytosis_PI4K-reg_protein"/>
</dbReference>
<dbReference type="OrthoDB" id="29013at2759"/>
<feature type="compositionally biased region" description="Polar residues" evidence="4">
    <location>
        <begin position="415"/>
        <end position="436"/>
    </location>
</feature>
<keyword evidence="6" id="KW-1185">Reference proteome</keyword>
<dbReference type="PANTHER" id="PTHR23083">
    <property type="entry name" value="TETRATRICOPEPTIDE REPEAT PROTEIN, TPR"/>
    <property type="match status" value="1"/>
</dbReference>
<accession>A0A4P9Z5I0</accession>
<dbReference type="PANTHER" id="PTHR23083:SF464">
    <property type="entry name" value="TETRATRICOPEPTIDE REPEAT DOMAIN 7, ISOFORM A"/>
    <property type="match status" value="1"/>
</dbReference>
<dbReference type="EMBL" id="KZ989147">
    <property type="protein sequence ID" value="RKP27826.1"/>
    <property type="molecule type" value="Genomic_DNA"/>
</dbReference>
<gene>
    <name evidence="5" type="ORF">SYNPS1DRAFT_20757</name>
</gene>
<dbReference type="InterPro" id="IPR019734">
    <property type="entry name" value="TPR_rpt"/>
</dbReference>
<feature type="region of interest" description="Disordered" evidence="4">
    <location>
        <begin position="407"/>
        <end position="443"/>
    </location>
</feature>
<dbReference type="PROSITE" id="PS50005">
    <property type="entry name" value="TPR"/>
    <property type="match status" value="2"/>
</dbReference>